<keyword evidence="3" id="KW-0804">Transcription</keyword>
<dbReference type="GO" id="GO:0003700">
    <property type="term" value="F:DNA-binding transcription factor activity"/>
    <property type="evidence" value="ECO:0007669"/>
    <property type="project" value="InterPro"/>
</dbReference>
<dbReference type="Proteomes" id="UP000245539">
    <property type="component" value="Unassembled WGS sequence"/>
</dbReference>
<dbReference type="PANTHER" id="PTHR47894:SF1">
    <property type="entry name" value="HTH-TYPE TRANSCRIPTIONAL REGULATOR VQSM"/>
    <property type="match status" value="1"/>
</dbReference>
<dbReference type="InterPro" id="IPR020449">
    <property type="entry name" value="Tscrpt_reg_AraC-type_HTH"/>
</dbReference>
<dbReference type="RefSeq" id="WP_109838138.1">
    <property type="nucleotide sequence ID" value="NZ_QGKM01000038.1"/>
</dbReference>
<accession>A0A317CCK9</accession>
<sequence length="353" mass="40336">MKSITVPASYVRHLLSQVRDQGYDQNELMAYVGINALDLEHEKPISAELFSALYQRVMYIAQDEFFGMISVGKVPNGTFRMMCLAIIHSRTLGEAINRASDFHEICRGARIKPDIISRGRYAKVSFAALNSMDSKVTEDFLNNQSPAEIITSLSMWHHFISWLIGERVVLKAAYFKFPESEALANSRARFRSEVKFSQHDNVIVFPARYLDYPVVQNEKTLRAFLKTAPYQLLVMVGSEDSSLREQVISLIGRDFSIAPPSAEQMAKTLNMSVSTLRRRLLEEDTTYQKIKDECRRQSAIDYMNSPQLSITDVAGLMGFDEPSAFFRSFKRWTGMTPGQYRQSKTYSESLQRH</sequence>
<evidence type="ECO:0000313" key="5">
    <source>
        <dbReference type="EMBL" id="PWQ96117.1"/>
    </source>
</evidence>
<dbReference type="PRINTS" id="PR00032">
    <property type="entry name" value="HTHARAC"/>
</dbReference>
<dbReference type="AlphaFoldDB" id="A0A317CCK9"/>
<dbReference type="Pfam" id="PF12833">
    <property type="entry name" value="HTH_18"/>
    <property type="match status" value="1"/>
</dbReference>
<evidence type="ECO:0000256" key="2">
    <source>
        <dbReference type="ARBA" id="ARBA00023125"/>
    </source>
</evidence>
<dbReference type="EMBL" id="QGKM01000038">
    <property type="protein sequence ID" value="PWQ96117.1"/>
    <property type="molecule type" value="Genomic_DNA"/>
</dbReference>
<name>A0A317CCK9_9GAMM</name>
<dbReference type="OrthoDB" id="5582699at2"/>
<comment type="caution">
    <text evidence="5">The sequence shown here is derived from an EMBL/GenBank/DDBJ whole genome shotgun (WGS) entry which is preliminary data.</text>
</comment>
<dbReference type="PROSITE" id="PS01124">
    <property type="entry name" value="HTH_ARAC_FAMILY_2"/>
    <property type="match status" value="1"/>
</dbReference>
<organism evidence="5 6">
    <name type="scientific">Leucothrix pacifica</name>
    <dbReference type="NCBI Taxonomy" id="1247513"/>
    <lineage>
        <taxon>Bacteria</taxon>
        <taxon>Pseudomonadati</taxon>
        <taxon>Pseudomonadota</taxon>
        <taxon>Gammaproteobacteria</taxon>
        <taxon>Thiotrichales</taxon>
        <taxon>Thiotrichaceae</taxon>
        <taxon>Leucothrix</taxon>
    </lineage>
</organism>
<gene>
    <name evidence="5" type="ORF">DKW60_13245</name>
</gene>
<dbReference type="PANTHER" id="PTHR47894">
    <property type="entry name" value="HTH-TYPE TRANSCRIPTIONAL REGULATOR GADX"/>
    <property type="match status" value="1"/>
</dbReference>
<dbReference type="Pfam" id="PF12625">
    <property type="entry name" value="Arabinose_bd"/>
    <property type="match status" value="1"/>
</dbReference>
<dbReference type="InterPro" id="IPR009057">
    <property type="entry name" value="Homeodomain-like_sf"/>
</dbReference>
<proteinExistence type="predicted"/>
<dbReference type="GO" id="GO:0005829">
    <property type="term" value="C:cytosol"/>
    <property type="evidence" value="ECO:0007669"/>
    <property type="project" value="TreeGrafter"/>
</dbReference>
<feature type="domain" description="HTH araC/xylS-type" evidence="4">
    <location>
        <begin position="245"/>
        <end position="343"/>
    </location>
</feature>
<keyword evidence="1" id="KW-0805">Transcription regulation</keyword>
<dbReference type="Gene3D" id="1.10.10.60">
    <property type="entry name" value="Homeodomain-like"/>
    <property type="match status" value="1"/>
</dbReference>
<dbReference type="SUPFAM" id="SSF46689">
    <property type="entry name" value="Homeodomain-like"/>
    <property type="match status" value="1"/>
</dbReference>
<dbReference type="InterPro" id="IPR018060">
    <property type="entry name" value="HTH_AraC"/>
</dbReference>
<reference evidence="5 6" key="1">
    <citation type="submission" date="2018-05" db="EMBL/GenBank/DDBJ databases">
        <title>Leucothrix arctica sp. nov., isolated from Arctic seawater.</title>
        <authorList>
            <person name="Choi A."/>
            <person name="Baek K."/>
        </authorList>
    </citation>
    <scope>NUCLEOTIDE SEQUENCE [LARGE SCALE GENOMIC DNA]</scope>
    <source>
        <strain evidence="5 6">JCM 18388</strain>
    </source>
</reference>
<evidence type="ECO:0000256" key="1">
    <source>
        <dbReference type="ARBA" id="ARBA00023015"/>
    </source>
</evidence>
<dbReference type="SMART" id="SM00342">
    <property type="entry name" value="HTH_ARAC"/>
    <property type="match status" value="1"/>
</dbReference>
<keyword evidence="2" id="KW-0238">DNA-binding</keyword>
<dbReference type="GO" id="GO:0000976">
    <property type="term" value="F:transcription cis-regulatory region binding"/>
    <property type="evidence" value="ECO:0007669"/>
    <property type="project" value="TreeGrafter"/>
</dbReference>
<evidence type="ECO:0000259" key="4">
    <source>
        <dbReference type="PROSITE" id="PS01124"/>
    </source>
</evidence>
<protein>
    <submittedName>
        <fullName evidence="5">AraC family transcriptional regulator</fullName>
    </submittedName>
</protein>
<evidence type="ECO:0000313" key="6">
    <source>
        <dbReference type="Proteomes" id="UP000245539"/>
    </source>
</evidence>
<evidence type="ECO:0000256" key="3">
    <source>
        <dbReference type="ARBA" id="ARBA00023163"/>
    </source>
</evidence>
<keyword evidence="6" id="KW-1185">Reference proteome</keyword>
<dbReference type="InterPro" id="IPR032687">
    <property type="entry name" value="AraC-type_N"/>
</dbReference>